<protein>
    <submittedName>
        <fullName evidence="4">Maleylacetoacetate isomerase/maleylpyruvate isomerase</fullName>
        <ecNumber evidence="4">5.2.1.2</ecNumber>
        <ecNumber evidence="4">5.2.1.4</ecNumber>
    </submittedName>
</protein>
<dbReference type="InterPro" id="IPR036282">
    <property type="entry name" value="Glutathione-S-Trfase_C_sf"/>
</dbReference>
<dbReference type="EC" id="5.2.1.2" evidence="4"/>
<dbReference type="InterPro" id="IPR004045">
    <property type="entry name" value="Glutathione_S-Trfase_N"/>
</dbReference>
<dbReference type="GO" id="GO:0004364">
    <property type="term" value="F:glutathione transferase activity"/>
    <property type="evidence" value="ECO:0007669"/>
    <property type="project" value="TreeGrafter"/>
</dbReference>
<feature type="domain" description="GST C-terminal" evidence="3">
    <location>
        <begin position="86"/>
        <end position="213"/>
    </location>
</feature>
<dbReference type="InterPro" id="IPR036249">
    <property type="entry name" value="Thioredoxin-like_sf"/>
</dbReference>
<dbReference type="NCBIfam" id="TIGR01262">
    <property type="entry name" value="maiA"/>
    <property type="match status" value="1"/>
</dbReference>
<name>A0A7W9L2P6_9HYPH</name>
<dbReference type="PROSITE" id="PS50404">
    <property type="entry name" value="GST_NTER"/>
    <property type="match status" value="1"/>
</dbReference>
<dbReference type="GO" id="GO:0050077">
    <property type="term" value="F:maleylpyruvate isomerase activity"/>
    <property type="evidence" value="ECO:0007669"/>
    <property type="project" value="UniProtKB-EC"/>
</dbReference>
<dbReference type="InterPro" id="IPR040079">
    <property type="entry name" value="Glutathione_S-Trfase"/>
</dbReference>
<dbReference type="RefSeq" id="WP_183856871.1">
    <property type="nucleotide sequence ID" value="NZ_JACHOO010000005.1"/>
</dbReference>
<dbReference type="GO" id="GO:0006559">
    <property type="term" value="P:L-phenylalanine catabolic process"/>
    <property type="evidence" value="ECO:0007669"/>
    <property type="project" value="TreeGrafter"/>
</dbReference>
<dbReference type="Pfam" id="PF13409">
    <property type="entry name" value="GST_N_2"/>
    <property type="match status" value="1"/>
</dbReference>
<dbReference type="Gene3D" id="1.20.1050.10">
    <property type="match status" value="1"/>
</dbReference>
<keyword evidence="5" id="KW-1185">Reference proteome</keyword>
<evidence type="ECO:0000313" key="5">
    <source>
        <dbReference type="Proteomes" id="UP000523821"/>
    </source>
</evidence>
<dbReference type="Gene3D" id="3.40.30.10">
    <property type="entry name" value="Glutaredoxin"/>
    <property type="match status" value="1"/>
</dbReference>
<evidence type="ECO:0000259" key="2">
    <source>
        <dbReference type="PROSITE" id="PS50404"/>
    </source>
</evidence>
<dbReference type="Proteomes" id="UP000523821">
    <property type="component" value="Unassembled WGS sequence"/>
</dbReference>
<dbReference type="InterPro" id="IPR010987">
    <property type="entry name" value="Glutathione-S-Trfase_C-like"/>
</dbReference>
<dbReference type="SUPFAM" id="SSF47616">
    <property type="entry name" value="GST C-terminal domain-like"/>
    <property type="match status" value="1"/>
</dbReference>
<dbReference type="CDD" id="cd03042">
    <property type="entry name" value="GST_N_Zeta"/>
    <property type="match status" value="1"/>
</dbReference>
<dbReference type="PANTHER" id="PTHR42673">
    <property type="entry name" value="MALEYLACETOACETATE ISOMERASE"/>
    <property type="match status" value="1"/>
</dbReference>
<dbReference type="InterPro" id="IPR034333">
    <property type="entry name" value="GST_Zeta_N"/>
</dbReference>
<evidence type="ECO:0000256" key="1">
    <source>
        <dbReference type="ARBA" id="ARBA00010007"/>
    </source>
</evidence>
<proteinExistence type="inferred from homology"/>
<dbReference type="InterPro" id="IPR005955">
    <property type="entry name" value="GST_Zeta"/>
</dbReference>
<dbReference type="SFLD" id="SFLDS00019">
    <property type="entry name" value="Glutathione_Transferase_(cytos"/>
    <property type="match status" value="1"/>
</dbReference>
<dbReference type="EMBL" id="JACHOO010000005">
    <property type="protein sequence ID" value="MBB5753755.1"/>
    <property type="molecule type" value="Genomic_DNA"/>
</dbReference>
<comment type="similarity">
    <text evidence="1">Belongs to the GST superfamily. Zeta family.</text>
</comment>
<dbReference type="GO" id="GO:0016034">
    <property type="term" value="F:maleylacetoacetate isomerase activity"/>
    <property type="evidence" value="ECO:0007669"/>
    <property type="project" value="UniProtKB-EC"/>
</dbReference>
<evidence type="ECO:0000313" key="4">
    <source>
        <dbReference type="EMBL" id="MBB5753755.1"/>
    </source>
</evidence>
<keyword evidence="4" id="KW-0670">Pyruvate</keyword>
<dbReference type="GO" id="GO:0005737">
    <property type="term" value="C:cytoplasm"/>
    <property type="evidence" value="ECO:0007669"/>
    <property type="project" value="InterPro"/>
</dbReference>
<dbReference type="AlphaFoldDB" id="A0A7W9L2P6"/>
<keyword evidence="4" id="KW-0413">Isomerase</keyword>
<dbReference type="InterPro" id="IPR034330">
    <property type="entry name" value="GST_Zeta_C"/>
</dbReference>
<dbReference type="GO" id="GO:0006749">
    <property type="term" value="P:glutathione metabolic process"/>
    <property type="evidence" value="ECO:0007669"/>
    <property type="project" value="TreeGrafter"/>
</dbReference>
<dbReference type="CDD" id="cd03191">
    <property type="entry name" value="GST_C_Zeta"/>
    <property type="match status" value="1"/>
</dbReference>
<reference evidence="4 5" key="1">
    <citation type="submission" date="2020-08" db="EMBL/GenBank/DDBJ databases">
        <title>Genomic Encyclopedia of Type Strains, Phase IV (KMG-IV): sequencing the most valuable type-strain genomes for metagenomic binning, comparative biology and taxonomic classification.</title>
        <authorList>
            <person name="Goeker M."/>
        </authorList>
    </citation>
    <scope>NUCLEOTIDE SEQUENCE [LARGE SCALE GENOMIC DNA]</scope>
    <source>
        <strain evidence="4 5">DSM 16268</strain>
    </source>
</reference>
<dbReference type="PANTHER" id="PTHR42673:SF4">
    <property type="entry name" value="MALEYLACETOACETATE ISOMERASE"/>
    <property type="match status" value="1"/>
</dbReference>
<gene>
    <name evidence="4" type="ORF">GGQ63_002825</name>
</gene>
<comment type="caution">
    <text evidence="4">The sequence shown here is derived from an EMBL/GenBank/DDBJ whole genome shotgun (WGS) entry which is preliminary data.</text>
</comment>
<dbReference type="SFLD" id="SFLDG00358">
    <property type="entry name" value="Main_(cytGST)"/>
    <property type="match status" value="1"/>
</dbReference>
<feature type="domain" description="GST N-terminal" evidence="2">
    <location>
        <begin position="1"/>
        <end position="81"/>
    </location>
</feature>
<evidence type="ECO:0000259" key="3">
    <source>
        <dbReference type="PROSITE" id="PS50405"/>
    </source>
</evidence>
<accession>A0A7W9L2P6</accession>
<dbReference type="PROSITE" id="PS50405">
    <property type="entry name" value="GST_CTER"/>
    <property type="match status" value="1"/>
</dbReference>
<dbReference type="SUPFAM" id="SSF52833">
    <property type="entry name" value="Thioredoxin-like"/>
    <property type="match status" value="1"/>
</dbReference>
<sequence length="213" mass="23812">MRALYTFFRSSTSYRVRIALAVKGLDWEPRYISLPKMEHKTPDYLGVNPQGLVPALVEDGHTIAQSLAILDYLEEVHPEPPLLPRDPLERAYVRGLAQIIGCDIHPLNNVRVLKYLKGRWGLSDAERDEWYAHWVAEGFAAFEATLLHEGRSGTYCLGEMLTIADVCLVPQVANARRFNCDLAPYPVTVAIADRVAALPAVERVAPQTQADAF</sequence>
<dbReference type="EC" id="5.2.1.4" evidence="4"/>
<dbReference type="Pfam" id="PF14497">
    <property type="entry name" value="GST_C_3"/>
    <property type="match status" value="1"/>
</dbReference>
<organism evidence="4 5">
    <name type="scientific">Prosthecomicrobium pneumaticum</name>
    <dbReference type="NCBI Taxonomy" id="81895"/>
    <lineage>
        <taxon>Bacteria</taxon>
        <taxon>Pseudomonadati</taxon>
        <taxon>Pseudomonadota</taxon>
        <taxon>Alphaproteobacteria</taxon>
        <taxon>Hyphomicrobiales</taxon>
        <taxon>Kaistiaceae</taxon>
        <taxon>Prosthecomicrobium</taxon>
    </lineage>
</organism>
<dbReference type="InterPro" id="IPR004046">
    <property type="entry name" value="GST_C"/>
</dbReference>